<name>A0A4S4LAZ2_9AGAM</name>
<proteinExistence type="predicted"/>
<dbReference type="EMBL" id="SGPL01000840">
    <property type="protein sequence ID" value="THH06820.1"/>
    <property type="molecule type" value="Genomic_DNA"/>
</dbReference>
<dbReference type="OrthoDB" id="3269308at2759"/>
<comment type="caution">
    <text evidence="1">The sequence shown here is derived from an EMBL/GenBank/DDBJ whole genome shotgun (WGS) entry which is preliminary data.</text>
</comment>
<accession>A0A4S4LAZ2</accession>
<protein>
    <submittedName>
        <fullName evidence="1">Uncharacterized protein</fullName>
    </submittedName>
</protein>
<dbReference type="Proteomes" id="UP000310158">
    <property type="component" value="Unassembled WGS sequence"/>
</dbReference>
<dbReference type="AlphaFoldDB" id="A0A4S4LAZ2"/>
<organism evidence="1 2">
    <name type="scientific">Bondarzewia mesenterica</name>
    <dbReference type="NCBI Taxonomy" id="1095465"/>
    <lineage>
        <taxon>Eukaryota</taxon>
        <taxon>Fungi</taxon>
        <taxon>Dikarya</taxon>
        <taxon>Basidiomycota</taxon>
        <taxon>Agaricomycotina</taxon>
        <taxon>Agaricomycetes</taxon>
        <taxon>Russulales</taxon>
        <taxon>Bondarzewiaceae</taxon>
        <taxon>Bondarzewia</taxon>
    </lineage>
</organism>
<evidence type="ECO:0000313" key="1">
    <source>
        <dbReference type="EMBL" id="THH06820.1"/>
    </source>
</evidence>
<gene>
    <name evidence="1" type="ORF">EW146_g9496</name>
</gene>
<keyword evidence="2" id="KW-1185">Reference proteome</keyword>
<reference evidence="1 2" key="1">
    <citation type="submission" date="2019-02" db="EMBL/GenBank/DDBJ databases">
        <title>Genome sequencing of the rare red list fungi Bondarzewia mesenterica.</title>
        <authorList>
            <person name="Buettner E."/>
            <person name="Kellner H."/>
        </authorList>
    </citation>
    <scope>NUCLEOTIDE SEQUENCE [LARGE SCALE GENOMIC DNA]</scope>
    <source>
        <strain evidence="1 2">DSM 108281</strain>
    </source>
</reference>
<evidence type="ECO:0000313" key="2">
    <source>
        <dbReference type="Proteomes" id="UP000310158"/>
    </source>
</evidence>
<sequence length="271" mass="30186">MSNGIPIIIRVSMSSISRVDELAPTSPNYPTTSLITSSVTTSPTFSSFTVAETPSPYMFVNAILETDNVWQICSEPRRHIEIGLQIEARLFEDDNESKLQGMWGSDDTFHPSKSNLLCKQSDDRPLIIWTVGDLTKTWLYDMQGNPAARILVTIAPLNVSTLNAARSLIHSLSDNTTALSDPKPFTKVYDAIHTYKDKKKIKTIALEDLQEGDVVLVEPTISRYKVKKESTKQNAANEAWQATFELQSVSLLQKAPASYDICEVSRVTDEI</sequence>